<dbReference type="Pfam" id="PF01826">
    <property type="entry name" value="TIL"/>
    <property type="match status" value="1"/>
</dbReference>
<organism evidence="5">
    <name type="scientific">Rhipicephalus zambeziensis</name>
    <dbReference type="NCBI Taxonomy" id="60191"/>
    <lineage>
        <taxon>Eukaryota</taxon>
        <taxon>Metazoa</taxon>
        <taxon>Ecdysozoa</taxon>
        <taxon>Arthropoda</taxon>
        <taxon>Chelicerata</taxon>
        <taxon>Arachnida</taxon>
        <taxon>Acari</taxon>
        <taxon>Parasitiformes</taxon>
        <taxon>Ixodida</taxon>
        <taxon>Ixodoidea</taxon>
        <taxon>Ixodidae</taxon>
        <taxon>Rhipicephalinae</taxon>
        <taxon>Rhipicephalus</taxon>
        <taxon>Rhipicephalus</taxon>
    </lineage>
</organism>
<dbReference type="SUPFAM" id="SSF57567">
    <property type="entry name" value="Serine protease inhibitors"/>
    <property type="match status" value="1"/>
</dbReference>
<reference evidence="5" key="1">
    <citation type="journal article" date="2017" name="Parasit. Vectors">
        <title>Sialotranscriptomics of Rhipicephalus zambeziensis reveals intricate expression profiles of secretory proteins and suggests tight temporal transcriptional regulation during blood-feeding.</title>
        <authorList>
            <person name="de Castro M.H."/>
            <person name="de Klerk D."/>
            <person name="Pienaar R."/>
            <person name="Rees D.J.G."/>
            <person name="Mans B.J."/>
        </authorList>
    </citation>
    <scope>NUCLEOTIDE SEQUENCE</scope>
    <source>
        <tissue evidence="5">Salivary glands</tissue>
    </source>
</reference>
<feature type="domain" description="TIL" evidence="4">
    <location>
        <begin position="58"/>
        <end position="113"/>
    </location>
</feature>
<dbReference type="GO" id="GO:0030414">
    <property type="term" value="F:peptidase inhibitor activity"/>
    <property type="evidence" value="ECO:0007669"/>
    <property type="project" value="UniProtKB-KW"/>
</dbReference>
<dbReference type="PANTHER" id="PTHR23259">
    <property type="entry name" value="RIDDLE"/>
    <property type="match status" value="1"/>
</dbReference>
<proteinExistence type="predicted"/>
<name>A0A224YPF6_9ACAR</name>
<keyword evidence="2" id="KW-1015">Disulfide bond</keyword>
<dbReference type="InterPro" id="IPR002919">
    <property type="entry name" value="TIL_dom"/>
</dbReference>
<evidence type="ECO:0000256" key="3">
    <source>
        <dbReference type="SAM" id="SignalP"/>
    </source>
</evidence>
<feature type="signal peptide" evidence="3">
    <location>
        <begin position="1"/>
        <end position="21"/>
    </location>
</feature>
<evidence type="ECO:0000259" key="4">
    <source>
        <dbReference type="Pfam" id="PF01826"/>
    </source>
</evidence>
<dbReference type="AlphaFoldDB" id="A0A224YPF6"/>
<dbReference type="InterPro" id="IPR036084">
    <property type="entry name" value="Ser_inhib-like_sf"/>
</dbReference>
<keyword evidence="1" id="KW-0646">Protease inhibitor</keyword>
<feature type="chain" id="PRO_5012556174" evidence="3">
    <location>
        <begin position="22"/>
        <end position="148"/>
    </location>
</feature>
<accession>A0A224YPF6</accession>
<dbReference type="PANTHER" id="PTHR23259:SF69">
    <property type="entry name" value="GEO11767P1-RELATED"/>
    <property type="match status" value="1"/>
</dbReference>
<evidence type="ECO:0000313" key="5">
    <source>
        <dbReference type="EMBL" id="MAA16441.1"/>
    </source>
</evidence>
<dbReference type="InterPro" id="IPR051368">
    <property type="entry name" value="SerProtInhib-TIL_Domain"/>
</dbReference>
<dbReference type="CDD" id="cd19941">
    <property type="entry name" value="TIL"/>
    <property type="match status" value="1"/>
</dbReference>
<protein>
    <submittedName>
        <fullName evidence="5">TIL domain containing protein</fullName>
    </submittedName>
</protein>
<dbReference type="EMBL" id="GFPF01005295">
    <property type="protein sequence ID" value="MAA16441.1"/>
    <property type="molecule type" value="Transcribed_RNA"/>
</dbReference>
<keyword evidence="3" id="KW-0732">Signal</keyword>
<evidence type="ECO:0000256" key="2">
    <source>
        <dbReference type="ARBA" id="ARBA00023157"/>
    </source>
</evidence>
<sequence>MAALCLAAVLSVFVFLQVSDGGRIHSPTTLQAIIDEQGFWWPGTIWPRPWPPHKRCRRPNEVYKECVSGSCAEMKCGMKRAPLMCTADCRYGCFCKDGYYRNQWGQCVTERQCKAYCPWNPWNPWYPWNPYYPGFTTRPSTYPEIYGP</sequence>
<dbReference type="Gene3D" id="2.10.25.10">
    <property type="entry name" value="Laminin"/>
    <property type="match status" value="1"/>
</dbReference>
<evidence type="ECO:0000256" key="1">
    <source>
        <dbReference type="ARBA" id="ARBA00022690"/>
    </source>
</evidence>